<dbReference type="InterPro" id="IPR036188">
    <property type="entry name" value="FAD/NAD-bd_sf"/>
</dbReference>
<dbReference type="EMBL" id="MVGC01000011">
    <property type="protein sequence ID" value="RJE26994.1"/>
    <property type="molecule type" value="Genomic_DNA"/>
</dbReference>
<dbReference type="InterPro" id="IPR050982">
    <property type="entry name" value="Auxin_biosynth/cation_transpt"/>
</dbReference>
<dbReference type="PRINTS" id="PR00411">
    <property type="entry name" value="PNDRDTASEI"/>
</dbReference>
<dbReference type="AlphaFoldDB" id="A0A3A3A5L0"/>
<evidence type="ECO:0000313" key="3">
    <source>
        <dbReference type="Proteomes" id="UP000266188"/>
    </source>
</evidence>
<dbReference type="Gene3D" id="3.50.50.60">
    <property type="entry name" value="FAD/NAD(P)-binding domain"/>
    <property type="match status" value="1"/>
</dbReference>
<keyword evidence="1" id="KW-0560">Oxidoreductase</keyword>
<dbReference type="Proteomes" id="UP000266188">
    <property type="component" value="Unassembled WGS sequence"/>
</dbReference>
<proteinExistence type="predicted"/>
<dbReference type="OrthoDB" id="74360at2759"/>
<reference evidence="3" key="1">
    <citation type="submission" date="2017-02" db="EMBL/GenBank/DDBJ databases">
        <authorList>
            <person name="Tafer H."/>
            <person name="Lopandic K."/>
        </authorList>
    </citation>
    <scope>NUCLEOTIDE SEQUENCE [LARGE SCALE GENOMIC DNA]</scope>
    <source>
        <strain evidence="3">CBS 366.77</strain>
    </source>
</reference>
<dbReference type="GO" id="GO:0004497">
    <property type="term" value="F:monooxygenase activity"/>
    <property type="evidence" value="ECO:0007669"/>
    <property type="project" value="UniProtKB-KW"/>
</dbReference>
<evidence type="ECO:0000313" key="2">
    <source>
        <dbReference type="EMBL" id="RJE26994.1"/>
    </source>
</evidence>
<name>A0A3A3A5L0_9EURO</name>
<sequence length="637" mass="71166">MPLANSSDHIIQLPTTPSIDPEKVNASKIAREWLLSLEAYLSKTRPVLLDGIFHEDSWWRDMLVLEWDFHTVNGIHRIECFIGKNQPRVRLGNFCLRNGNGKCKPKMENPVPSLHWLTAMFSFKCAFGCGSGVVYLTQKSEGAKWKAYSVYVALQELHHCKERLGSRRPEGTVDFTDGIHSRPTWTERRKIEVEFHDNSQPAVLIIGAGQAGLNLAARLKAMGLFCLITEKNSRVGDNWRKRYRTLVTHDHAETCHMAYLPFPKTWPKYTAKDKLADWLEAYASIMELNIWLNSEVKIARYDESSKQWTVSLLWDGVERILRPRHIVWCAGHLALPKIPTFPGQSTYKGVVYHASEHADAGQHCPNGKHVVIVGTGNSGHDIAQDFYEHGARVTMLQRGGTYVLTEKHGLPLLPENAGIDDNSDSVPLEETDALSESLPWPVTLALCVDLTKQIATADKETLVGLEKAGFKLDFGIDGAGILRLIVSRGGGYYIDFGCSQLIIDGKIKVKNCPEGIAGFAERHLLLSDGSDLEADIVVLATGYDNMRESVRKTLGDNVADRCNDVWGLDDEGEIKTVSDQIFLHLEIQSIADLDAHNQARFGDQVVIPIFGSWEEACLFAESIRVLWLCKSLQANLG</sequence>
<dbReference type="GO" id="GO:0050660">
    <property type="term" value="F:flavin adenine dinucleotide binding"/>
    <property type="evidence" value="ECO:0007669"/>
    <property type="project" value="TreeGrafter"/>
</dbReference>
<keyword evidence="2" id="KW-0503">Monooxygenase</keyword>
<dbReference type="SUPFAM" id="SSF51735">
    <property type="entry name" value="NAD(P)-binding Rossmann-fold domains"/>
    <property type="match status" value="1"/>
</dbReference>
<organism evidence="2 3">
    <name type="scientific">Aspergillus sclerotialis</name>
    <dbReference type="NCBI Taxonomy" id="2070753"/>
    <lineage>
        <taxon>Eukaryota</taxon>
        <taxon>Fungi</taxon>
        <taxon>Dikarya</taxon>
        <taxon>Ascomycota</taxon>
        <taxon>Pezizomycotina</taxon>
        <taxon>Eurotiomycetes</taxon>
        <taxon>Eurotiomycetidae</taxon>
        <taxon>Eurotiales</taxon>
        <taxon>Aspergillaceae</taxon>
        <taxon>Aspergillus</taxon>
        <taxon>Aspergillus subgen. Polypaecilum</taxon>
    </lineage>
</organism>
<accession>A0A3A3A5L0</accession>
<gene>
    <name evidence="2" type="ORF">PHISCL_00695</name>
</gene>
<dbReference type="PANTHER" id="PTHR43539">
    <property type="entry name" value="FLAVIN-BINDING MONOOXYGENASE-LIKE PROTEIN (AFU_ORTHOLOGUE AFUA_4G09220)"/>
    <property type="match status" value="1"/>
</dbReference>
<dbReference type="Pfam" id="PF13738">
    <property type="entry name" value="Pyr_redox_3"/>
    <property type="match status" value="1"/>
</dbReference>
<dbReference type="InterPro" id="IPR036291">
    <property type="entry name" value="NAD(P)-bd_dom_sf"/>
</dbReference>
<dbReference type="SUPFAM" id="SSF51905">
    <property type="entry name" value="FAD/NAD(P)-binding domain"/>
    <property type="match status" value="1"/>
</dbReference>
<evidence type="ECO:0000256" key="1">
    <source>
        <dbReference type="ARBA" id="ARBA00023002"/>
    </source>
</evidence>
<dbReference type="PANTHER" id="PTHR43539:SF24">
    <property type="entry name" value="FAD_NAD(P)-BINDING DOMAIN-CONTAINING PROTEIN-RELATED"/>
    <property type="match status" value="1"/>
</dbReference>
<protein>
    <submittedName>
        <fullName evidence="2">Monooxygenase</fullName>
    </submittedName>
</protein>
<keyword evidence="3" id="KW-1185">Reference proteome</keyword>
<comment type="caution">
    <text evidence="2">The sequence shown here is derived from an EMBL/GenBank/DDBJ whole genome shotgun (WGS) entry which is preliminary data.</text>
</comment>